<dbReference type="PANTHER" id="PTHR46094:SF1">
    <property type="entry name" value="INTEGRATOR COMPLEX SUBUNIT 9"/>
    <property type="match status" value="1"/>
</dbReference>
<dbReference type="Pfam" id="PF16661">
    <property type="entry name" value="Lactamase_B_6"/>
    <property type="match status" value="1"/>
</dbReference>
<comment type="subcellular location">
    <subcellularLocation>
        <location evidence="1">Nucleus</location>
    </subcellularLocation>
</comment>
<dbReference type="OrthoDB" id="5600060at2759"/>
<sequence>MDISTFGQFSTQGVLIKFSDLTILCDASLFTINQKPLPFVDYNIQEMENVEYIFISNFYQMMALPLITEYTHFTGKIYATEPTVEFGRLLMNELVHEKEKYLIGKDFLRRNFNPIFNNPLYSEYDINSCIEKIQYVHYGEILSLSEDTKVIASSSGYCLGGTNWSFLNSDKKVVYLSLSSFQHCHQCPLQIEPLLNPDALIISGGIAINNFDINESIKKIISSIMFTLQNGGNVIIPALSCGIIFDILEYLSIYTKDIKNHSYHVISPIAKHSLHYSGILSEWMNEKHKDRVYQQEEPMRCHEMLNNGQLHTHFSIQDFFKNKKSESSIIFIDHPSLNMGDVIPLINLWKNDQKNTLIWITPTDDLPEILNNFQPLYLNVQYCPIDIRLNDKQFKDLVEKINPKEVLLPESHFKPSRLSMTYPDDGLYLKYGQKSYHLYDKNRIKSAYITEELAKKQFPKYHNETCLYYPYRGVLEFTNGKIYIKSLKAYEDSDLDVKYKEIDIQDLCQKISNSGLGETLIEKNYDYTYIKLPVYHALLKFNNSSIQIETTNNKIRKKIYDIIKNIFDLTTDGNEKNNIN</sequence>
<dbReference type="Gene3D" id="3.60.15.10">
    <property type="entry name" value="Ribonuclease Z/Hydroxyacylglutathione hydrolase-like"/>
    <property type="match status" value="1"/>
</dbReference>
<dbReference type="GO" id="GO:0032039">
    <property type="term" value="C:integrator complex"/>
    <property type="evidence" value="ECO:0007669"/>
    <property type="project" value="InterPro"/>
</dbReference>
<evidence type="ECO:0000256" key="1">
    <source>
        <dbReference type="ARBA" id="ARBA00004123"/>
    </source>
</evidence>
<proteinExistence type="predicted"/>
<feature type="domain" description="Metallo-beta-lactamase" evidence="3">
    <location>
        <begin position="15"/>
        <end position="176"/>
    </location>
</feature>
<accession>A0A1Y1VA87</accession>
<gene>
    <name evidence="4" type="ORF">BCR36DRAFT_412067</name>
</gene>
<dbReference type="Proteomes" id="UP000193719">
    <property type="component" value="Unassembled WGS sequence"/>
</dbReference>
<dbReference type="AlphaFoldDB" id="A0A1Y1VA87"/>
<reference evidence="4 5" key="1">
    <citation type="submission" date="2016-08" db="EMBL/GenBank/DDBJ databases">
        <title>Genomes of anaerobic fungi encode conserved fungal cellulosomes for biomass hydrolysis.</title>
        <authorList>
            <consortium name="DOE Joint Genome Institute"/>
            <person name="Haitjema C.H."/>
            <person name="Gilmore S.P."/>
            <person name="Henske J.K."/>
            <person name="Solomon K.V."/>
            <person name="De Groot R."/>
            <person name="Kuo A."/>
            <person name="Mondo S.J."/>
            <person name="Salamov A.A."/>
            <person name="Labutti K."/>
            <person name="Zhao Z."/>
            <person name="Chiniquy J."/>
            <person name="Barry K."/>
            <person name="Brewer H.M."/>
            <person name="Purvine S.O."/>
            <person name="Wright A.T."/>
            <person name="Boxma B."/>
            <person name="Van Alen T."/>
            <person name="Hackstein J.H."/>
            <person name="Baker S.E."/>
            <person name="Grigoriev I.V."/>
            <person name="O'Malley M.A."/>
        </authorList>
    </citation>
    <scope>NUCLEOTIDE SEQUENCE [LARGE SCALE GENOMIC DNA]</scope>
    <source>
        <strain evidence="5">finn</strain>
    </source>
</reference>
<comment type="caution">
    <text evidence="4">The sequence shown here is derived from an EMBL/GenBank/DDBJ whole genome shotgun (WGS) entry which is preliminary data.</text>
</comment>
<dbReference type="Gene3D" id="3.40.50.10890">
    <property type="match status" value="1"/>
</dbReference>
<dbReference type="PANTHER" id="PTHR46094">
    <property type="entry name" value="INTEGRATOR COMPLEX SUBUNIT 9"/>
    <property type="match status" value="1"/>
</dbReference>
<keyword evidence="2" id="KW-0539">Nucleus</keyword>
<evidence type="ECO:0000259" key="3">
    <source>
        <dbReference type="Pfam" id="PF16661"/>
    </source>
</evidence>
<organism evidence="4 5">
    <name type="scientific">Piromyces finnis</name>
    <dbReference type="NCBI Taxonomy" id="1754191"/>
    <lineage>
        <taxon>Eukaryota</taxon>
        <taxon>Fungi</taxon>
        <taxon>Fungi incertae sedis</taxon>
        <taxon>Chytridiomycota</taxon>
        <taxon>Chytridiomycota incertae sedis</taxon>
        <taxon>Neocallimastigomycetes</taxon>
        <taxon>Neocallimastigales</taxon>
        <taxon>Neocallimastigaceae</taxon>
        <taxon>Piromyces</taxon>
    </lineage>
</organism>
<name>A0A1Y1VA87_9FUNG</name>
<protein>
    <recommendedName>
        <fullName evidence="3">Metallo-beta-lactamase domain-containing protein</fullName>
    </recommendedName>
</protein>
<dbReference type="InterPro" id="IPR001279">
    <property type="entry name" value="Metallo-B-lactamas"/>
</dbReference>
<evidence type="ECO:0000313" key="5">
    <source>
        <dbReference type="Proteomes" id="UP000193719"/>
    </source>
</evidence>
<keyword evidence="5" id="KW-1185">Reference proteome</keyword>
<dbReference type="EMBL" id="MCFH01000019">
    <property type="protein sequence ID" value="ORX51086.1"/>
    <property type="molecule type" value="Genomic_DNA"/>
</dbReference>
<dbReference type="GO" id="GO:0034472">
    <property type="term" value="P:snRNA 3'-end processing"/>
    <property type="evidence" value="ECO:0007669"/>
    <property type="project" value="TreeGrafter"/>
</dbReference>
<reference evidence="4 5" key="2">
    <citation type="submission" date="2016-08" db="EMBL/GenBank/DDBJ databases">
        <title>Pervasive Adenine N6-methylation of Active Genes in Fungi.</title>
        <authorList>
            <consortium name="DOE Joint Genome Institute"/>
            <person name="Mondo S.J."/>
            <person name="Dannebaum R.O."/>
            <person name="Kuo R.C."/>
            <person name="Labutti K."/>
            <person name="Haridas S."/>
            <person name="Kuo A."/>
            <person name="Salamov A."/>
            <person name="Ahrendt S.R."/>
            <person name="Lipzen A."/>
            <person name="Sullivan W."/>
            <person name="Andreopoulos W.B."/>
            <person name="Clum A."/>
            <person name="Lindquist E."/>
            <person name="Daum C."/>
            <person name="Ramamoorthy G.K."/>
            <person name="Gryganskyi A."/>
            <person name="Culley D."/>
            <person name="Magnuson J.K."/>
            <person name="James T.Y."/>
            <person name="O'Malley M.A."/>
            <person name="Stajich J.E."/>
            <person name="Spatafora J.W."/>
            <person name="Visel A."/>
            <person name="Grigoriev I.V."/>
        </authorList>
    </citation>
    <scope>NUCLEOTIDE SEQUENCE [LARGE SCALE GENOMIC DNA]</scope>
    <source>
        <strain evidence="5">finn</strain>
    </source>
</reference>
<evidence type="ECO:0000256" key="2">
    <source>
        <dbReference type="ARBA" id="ARBA00023242"/>
    </source>
</evidence>
<dbReference type="STRING" id="1754191.A0A1Y1VA87"/>
<dbReference type="SUPFAM" id="SSF56281">
    <property type="entry name" value="Metallo-hydrolase/oxidoreductase"/>
    <property type="match status" value="1"/>
</dbReference>
<dbReference type="InterPro" id="IPR036866">
    <property type="entry name" value="RibonucZ/Hydroxyglut_hydro"/>
</dbReference>
<evidence type="ECO:0000313" key="4">
    <source>
        <dbReference type="EMBL" id="ORX51086.1"/>
    </source>
</evidence>
<dbReference type="InterPro" id="IPR027074">
    <property type="entry name" value="Integrator_9su"/>
</dbReference>